<dbReference type="SUPFAM" id="SSF50998">
    <property type="entry name" value="Quinoprotein alcohol dehydrogenase-like"/>
    <property type="match status" value="1"/>
</dbReference>
<dbReference type="InterPro" id="IPR010432">
    <property type="entry name" value="RDD"/>
</dbReference>
<evidence type="ECO:0000256" key="1">
    <source>
        <dbReference type="ARBA" id="ARBA00004651"/>
    </source>
</evidence>
<dbReference type="AlphaFoldDB" id="A0A2G6KLE6"/>
<protein>
    <recommendedName>
        <fullName evidence="7">RDD domain-containing protein</fullName>
    </recommendedName>
</protein>
<dbReference type="EMBL" id="PDSK01000022">
    <property type="protein sequence ID" value="PIE36210.1"/>
    <property type="molecule type" value="Genomic_DNA"/>
</dbReference>
<keyword evidence="2" id="KW-1003">Cell membrane</keyword>
<evidence type="ECO:0000256" key="3">
    <source>
        <dbReference type="ARBA" id="ARBA00022692"/>
    </source>
</evidence>
<evidence type="ECO:0000256" key="5">
    <source>
        <dbReference type="ARBA" id="ARBA00023136"/>
    </source>
</evidence>
<evidence type="ECO:0000256" key="2">
    <source>
        <dbReference type="ARBA" id="ARBA00022475"/>
    </source>
</evidence>
<feature type="transmembrane region" description="Helical" evidence="6">
    <location>
        <begin position="331"/>
        <end position="355"/>
    </location>
</feature>
<dbReference type="InterPro" id="IPR015943">
    <property type="entry name" value="WD40/YVTN_repeat-like_dom_sf"/>
</dbReference>
<evidence type="ECO:0000256" key="6">
    <source>
        <dbReference type="SAM" id="Phobius"/>
    </source>
</evidence>
<comment type="caution">
    <text evidence="8">The sequence shown here is derived from an EMBL/GenBank/DDBJ whole genome shotgun (WGS) entry which is preliminary data.</text>
</comment>
<dbReference type="PANTHER" id="PTHR36115:SF4">
    <property type="entry name" value="MEMBRANE PROTEIN"/>
    <property type="match status" value="1"/>
</dbReference>
<dbReference type="Proteomes" id="UP000230821">
    <property type="component" value="Unassembled WGS sequence"/>
</dbReference>
<comment type="subcellular location">
    <subcellularLocation>
        <location evidence="1">Cell membrane</location>
        <topology evidence="1">Multi-pass membrane protein</topology>
    </subcellularLocation>
</comment>
<feature type="transmembrane region" description="Helical" evidence="6">
    <location>
        <begin position="463"/>
        <end position="483"/>
    </location>
</feature>
<sequence>MCMYCHACGIYNTDDRHHCRICQADLTAAGDPKDAIVYADLRHFPLLPLLLHSLRSTNPLLWILIIPIVSLLYCFRKLTGTPFLSALMNSHAPKLHEIDIAELGNLHKPSFQKALSVFEREGFEPLIDLEDVSMAQGIILHVRYHPQHKTFAMAHIHKASGRTNYVTFLAFIPKSSFLSVDNIHTLSIHLPQHLKVIHLPDASVQESFQHFCDRLKESPCEPAALSLAGFLRHQNTLRQYTVKQGLQQQLLHHKDKGTRHAPPVSTCYFHPSRIAVRKCATCGTALCESCYTEFDARFFCTKCLPAKEAPHVAAPNLPDGFSYAGFGIRSLASFVDAALIATFLAAIFLGILHGTRILLTNMAENPYPFLVTQFAAVITITCYLIFPVKKSGATFGQKLFGLRIIDKYGRTPDMVTALVRFSYHLVACLFLFPFLGYLFVLFKKNKQGLHDRLAGTFVITKRPMLKAFLAWCLLCLLLAGAAWQTYQYRDVFFAWSSFLSTPESYQTNIELDAQWVKHFSNDDTAIISYVNRGEHCIVSTAHAVYAIDMHTGETVWVNDQTAELSLLPALQDETFPLLGTQYLNAEGTASFTTSLSRLDPISGDVLWQIPLQGDFPYISFDAHLILVYEGSSITGYDLDSNQIWTRRFNDELTIDYTEFHSGVLLGRYSESAVTLTYLDRNTGETLWETSEATIHPGYVLERDRQFFHAEDGTEFLMNVHENRPLWEAPKAIGHTITHAIEPVSGRTYVYTSTAAIDPTDGAPLFTYPEGLRFEASTPEFLLLFQGSDAGQNTIVLLDKFTGEPKKTLENTPWSATTYLTENFQYIYFLATMKPLNPRDITVRSHVLRFDRTTFDVTAIPVGSNLSSLYVTLFPDEALLFIPSYQQLGGYVLPEM</sequence>
<evidence type="ECO:0000313" key="8">
    <source>
        <dbReference type="EMBL" id="PIE36210.1"/>
    </source>
</evidence>
<dbReference type="GO" id="GO:0005886">
    <property type="term" value="C:plasma membrane"/>
    <property type="evidence" value="ECO:0007669"/>
    <property type="project" value="UniProtKB-SubCell"/>
</dbReference>
<name>A0A2G6KLE6_9BACT</name>
<evidence type="ECO:0000313" key="9">
    <source>
        <dbReference type="Proteomes" id="UP000230821"/>
    </source>
</evidence>
<dbReference type="Pfam" id="PF06271">
    <property type="entry name" value="RDD"/>
    <property type="match status" value="1"/>
</dbReference>
<dbReference type="InterPro" id="IPR011047">
    <property type="entry name" value="Quinoprotein_ADH-like_sf"/>
</dbReference>
<keyword evidence="5 6" id="KW-0472">Membrane</keyword>
<feature type="transmembrane region" description="Helical" evidence="6">
    <location>
        <begin position="421"/>
        <end position="442"/>
    </location>
</feature>
<accession>A0A2G6KLE6</accession>
<dbReference type="PANTHER" id="PTHR36115">
    <property type="entry name" value="PROLINE-RICH ANTIGEN HOMOLOG-RELATED"/>
    <property type="match status" value="1"/>
</dbReference>
<reference evidence="8 9" key="1">
    <citation type="submission" date="2017-10" db="EMBL/GenBank/DDBJ databases">
        <title>Novel microbial diversity and functional potential in the marine mammal oral microbiome.</title>
        <authorList>
            <person name="Dudek N.K."/>
            <person name="Sun C.L."/>
            <person name="Burstein D."/>
            <person name="Kantor R.S."/>
            <person name="Aliaga Goltsman D.S."/>
            <person name="Bik E.M."/>
            <person name="Thomas B.C."/>
            <person name="Banfield J.F."/>
            <person name="Relman D.A."/>
        </authorList>
    </citation>
    <scope>NUCLEOTIDE SEQUENCE [LARGE SCALE GENOMIC DNA]</scope>
    <source>
        <strain evidence="8">DOLJORAL78_47_16</strain>
    </source>
</reference>
<keyword evidence="4 6" id="KW-1133">Transmembrane helix</keyword>
<evidence type="ECO:0000256" key="4">
    <source>
        <dbReference type="ARBA" id="ARBA00022989"/>
    </source>
</evidence>
<proteinExistence type="predicted"/>
<evidence type="ECO:0000259" key="7">
    <source>
        <dbReference type="Pfam" id="PF06271"/>
    </source>
</evidence>
<dbReference type="Gene3D" id="2.130.10.10">
    <property type="entry name" value="YVTN repeat-like/Quinoprotein amine dehydrogenase"/>
    <property type="match status" value="1"/>
</dbReference>
<keyword evidence="3 6" id="KW-0812">Transmembrane</keyword>
<feature type="transmembrane region" description="Helical" evidence="6">
    <location>
        <begin position="367"/>
        <end position="386"/>
    </location>
</feature>
<organism evidence="8 9">
    <name type="scientific">candidate division KSB3 bacterium</name>
    <dbReference type="NCBI Taxonomy" id="2044937"/>
    <lineage>
        <taxon>Bacteria</taxon>
        <taxon>candidate division KSB3</taxon>
    </lineage>
</organism>
<feature type="domain" description="RDD" evidence="7">
    <location>
        <begin position="323"/>
        <end position="455"/>
    </location>
</feature>
<dbReference type="InterPro" id="IPR051791">
    <property type="entry name" value="Pra-immunoreactive"/>
</dbReference>
<gene>
    <name evidence="8" type="ORF">CSA56_00920</name>
</gene>